<evidence type="ECO:0000313" key="1">
    <source>
        <dbReference type="EMBL" id="QHT21331.1"/>
    </source>
</evidence>
<protein>
    <submittedName>
        <fullName evidence="1">Uncharacterized protein</fullName>
    </submittedName>
</protein>
<name>A0A6C0DY80_9ZZZZ</name>
<dbReference type="EMBL" id="MN739689">
    <property type="protein sequence ID" value="QHT21331.1"/>
    <property type="molecule type" value="Genomic_DNA"/>
</dbReference>
<dbReference type="AlphaFoldDB" id="A0A6C0DY80"/>
<accession>A0A6C0DY80</accession>
<proteinExistence type="predicted"/>
<sequence length="122" mass="14321">MYSNNREFRALLRCYFKMEVSTFETQHADLKDADFESYDELLYDMEAMNKGMETILCKTKENPLFQTLYSLAAQQFLSEDAEIGLCVLLSYDYFADFLKVYETKDLTETCDSYIVLKKKLSS</sequence>
<organism evidence="1">
    <name type="scientific">viral metagenome</name>
    <dbReference type="NCBI Taxonomy" id="1070528"/>
    <lineage>
        <taxon>unclassified sequences</taxon>
        <taxon>metagenomes</taxon>
        <taxon>organismal metagenomes</taxon>
    </lineage>
</organism>
<reference evidence="1" key="1">
    <citation type="journal article" date="2020" name="Nature">
        <title>Giant virus diversity and host interactions through global metagenomics.</title>
        <authorList>
            <person name="Schulz F."/>
            <person name="Roux S."/>
            <person name="Paez-Espino D."/>
            <person name="Jungbluth S."/>
            <person name="Walsh D.A."/>
            <person name="Denef V.J."/>
            <person name="McMahon K.D."/>
            <person name="Konstantinidis K.T."/>
            <person name="Eloe-Fadrosh E.A."/>
            <person name="Kyrpides N.C."/>
            <person name="Woyke T."/>
        </authorList>
    </citation>
    <scope>NUCLEOTIDE SEQUENCE</scope>
    <source>
        <strain evidence="1">GVMAG-M-3300023174-92</strain>
    </source>
</reference>